<organism evidence="10 11">
    <name type="scientific">Marchantia polymorpha subsp. ruderalis</name>
    <dbReference type="NCBI Taxonomy" id="1480154"/>
    <lineage>
        <taxon>Eukaryota</taxon>
        <taxon>Viridiplantae</taxon>
        <taxon>Streptophyta</taxon>
        <taxon>Embryophyta</taxon>
        <taxon>Marchantiophyta</taxon>
        <taxon>Marchantiopsida</taxon>
        <taxon>Marchantiidae</taxon>
        <taxon>Marchantiales</taxon>
        <taxon>Marchantiaceae</taxon>
        <taxon>Marchantia</taxon>
    </lineage>
</organism>
<reference evidence="10" key="1">
    <citation type="submission" date="2016-03" db="EMBL/GenBank/DDBJ databases">
        <title>Mechanisms controlling the formation of the plant cell surface in tip-growing cells are functionally conserved among land plants.</title>
        <authorList>
            <person name="Honkanen S."/>
            <person name="Jones V.A."/>
            <person name="Morieri G."/>
            <person name="Champion C."/>
            <person name="Hetherington A.J."/>
            <person name="Kelly S."/>
            <person name="Saint-Marcoux D."/>
            <person name="Proust H."/>
            <person name="Prescott H."/>
            <person name="Dolan L."/>
        </authorList>
    </citation>
    <scope>NUCLEOTIDE SEQUENCE [LARGE SCALE GENOMIC DNA]</scope>
    <source>
        <tissue evidence="10">Whole gametophyte</tissue>
    </source>
</reference>
<feature type="domain" description="C2" evidence="8">
    <location>
        <begin position="344"/>
        <end position="461"/>
    </location>
</feature>
<keyword evidence="3" id="KW-0445">Lipid transport</keyword>
<dbReference type="InterPro" id="IPR031468">
    <property type="entry name" value="SMP_LBD"/>
</dbReference>
<evidence type="ECO:0000256" key="4">
    <source>
        <dbReference type="ARBA" id="ARBA00023121"/>
    </source>
</evidence>
<evidence type="ECO:0000256" key="2">
    <source>
        <dbReference type="ARBA" id="ARBA00022448"/>
    </source>
</evidence>
<evidence type="ECO:0000259" key="9">
    <source>
        <dbReference type="PROSITE" id="PS51847"/>
    </source>
</evidence>
<proteinExistence type="predicted"/>
<dbReference type="InterPro" id="IPR000008">
    <property type="entry name" value="C2_dom"/>
</dbReference>
<dbReference type="CDD" id="cd00030">
    <property type="entry name" value="C2"/>
    <property type="match status" value="1"/>
</dbReference>
<feature type="transmembrane region" description="Helical" evidence="7">
    <location>
        <begin position="60"/>
        <end position="86"/>
    </location>
</feature>
<dbReference type="GO" id="GO:0008289">
    <property type="term" value="F:lipid binding"/>
    <property type="evidence" value="ECO:0007669"/>
    <property type="project" value="UniProtKB-KW"/>
</dbReference>
<evidence type="ECO:0000313" key="11">
    <source>
        <dbReference type="Proteomes" id="UP000077202"/>
    </source>
</evidence>
<evidence type="ECO:0000259" key="8">
    <source>
        <dbReference type="PROSITE" id="PS50004"/>
    </source>
</evidence>
<feature type="compositionally biased region" description="Acidic residues" evidence="6">
    <location>
        <begin position="38"/>
        <end position="48"/>
    </location>
</feature>
<evidence type="ECO:0000256" key="5">
    <source>
        <dbReference type="ARBA" id="ARBA00023136"/>
    </source>
</evidence>
<keyword evidence="5 7" id="KW-0472">Membrane</keyword>
<dbReference type="Pfam" id="PF00168">
    <property type="entry name" value="C2"/>
    <property type="match status" value="1"/>
</dbReference>
<evidence type="ECO:0000256" key="3">
    <source>
        <dbReference type="ARBA" id="ARBA00023055"/>
    </source>
</evidence>
<accession>A0A176VUA9</accession>
<comment type="subcellular location">
    <subcellularLocation>
        <location evidence="1">Membrane</location>
    </subcellularLocation>
</comment>
<sequence>MPSFLPKWLTLKRPERQSIGDVEPHNPRPAQPDSSPAGDDEEDEDDEPERQRWGKREGELIIHMYEALCSWPLFLHLVLILSLVWLTGFLQYNYPLVVFTAIFYLHKVDNVQKERLRIQLQNRMDERRSRLILSTDAETVIWLNAILQECWPSWLERYLSHLITNCLHLNLAYYKPRALSKLVIDYLRLGSSPPVIQFAKVHRNPNAPRGEQAVLELDISFVAADDMKLELIARLKRASMGLGLAGKLYGNNLRVEGKLRLGLKFVPFYPYLGQLTVAFASVPVLGLSVRPLSSSSVDVTDLPGIASWVSKAIQAAVETFLVEPHPLVVDLIKLCGADYRFDIDKDGTYVRGNLKEPKDVGFVILEILECKDLEAKDRTGFSDPYVKISMDKVKFKTSVKKQTVHPIWHELFRLRISGWNIPTRVLLRVRDRDAFGKDDDLGSSVIDIDKLRGGKRHDMWLKLRGAKHGEIHVAITIVDLVARTSGDYEEGSSSTGDASSTFDRDNSIDEQGLRARMKHVIFPHSSDGEHEQGLRKKMKHVRVASVDSDRFEGLFDSKANPMLDPHLEDGSLDSVSSGVLPIVEDKASTRWDKDLPRKSPKRRTFTFLRQRSAPVATEREDRPFTKCLGGKQSNLSKGRMTLKALYKRMASEFKHSQETPTALYEVPIGSSSILYTEGDTLSRKN</sequence>
<evidence type="ECO:0000313" key="10">
    <source>
        <dbReference type="EMBL" id="OAE24337.1"/>
    </source>
</evidence>
<dbReference type="PROSITE" id="PS51847">
    <property type="entry name" value="SMP"/>
    <property type="match status" value="1"/>
</dbReference>
<comment type="caution">
    <text evidence="10">The sequence shown here is derived from an EMBL/GenBank/DDBJ whole genome shotgun (WGS) entry which is preliminary data.</text>
</comment>
<dbReference type="GO" id="GO:0006869">
    <property type="term" value="P:lipid transport"/>
    <property type="evidence" value="ECO:0007669"/>
    <property type="project" value="UniProtKB-KW"/>
</dbReference>
<dbReference type="GO" id="GO:0016020">
    <property type="term" value="C:membrane"/>
    <property type="evidence" value="ECO:0007669"/>
    <property type="project" value="UniProtKB-SubCell"/>
</dbReference>
<dbReference type="SMART" id="SM00239">
    <property type="entry name" value="C2"/>
    <property type="match status" value="1"/>
</dbReference>
<dbReference type="Proteomes" id="UP000077202">
    <property type="component" value="Unassembled WGS sequence"/>
</dbReference>
<dbReference type="PROSITE" id="PS50004">
    <property type="entry name" value="C2"/>
    <property type="match status" value="1"/>
</dbReference>
<dbReference type="EMBL" id="LVLJ01002613">
    <property type="protein sequence ID" value="OAE24337.1"/>
    <property type="molecule type" value="Genomic_DNA"/>
</dbReference>
<name>A0A176VUA9_MARPO</name>
<evidence type="ECO:0000256" key="6">
    <source>
        <dbReference type="SAM" id="MobiDB-lite"/>
    </source>
</evidence>
<evidence type="ECO:0000256" key="7">
    <source>
        <dbReference type="SAM" id="Phobius"/>
    </source>
</evidence>
<protein>
    <recommendedName>
        <fullName evidence="12">C2 domain-containing protein</fullName>
    </recommendedName>
</protein>
<keyword evidence="4" id="KW-0446">Lipid-binding</keyword>
<evidence type="ECO:0000256" key="1">
    <source>
        <dbReference type="ARBA" id="ARBA00004370"/>
    </source>
</evidence>
<feature type="compositionally biased region" description="Basic and acidic residues" evidence="6">
    <location>
        <begin position="12"/>
        <end position="26"/>
    </location>
</feature>
<dbReference type="Pfam" id="PF25669">
    <property type="entry name" value="SMP_MUG190-like"/>
    <property type="match status" value="1"/>
</dbReference>
<keyword evidence="7" id="KW-1133">Transmembrane helix</keyword>
<keyword evidence="7" id="KW-0812">Transmembrane</keyword>
<feature type="region of interest" description="Disordered" evidence="6">
    <location>
        <begin position="1"/>
        <end position="52"/>
    </location>
</feature>
<keyword evidence="2" id="KW-0813">Transport</keyword>
<gene>
    <name evidence="10" type="ORF">AXG93_4343s1020</name>
</gene>
<keyword evidence="11" id="KW-1185">Reference proteome</keyword>
<dbReference type="Gene3D" id="2.60.40.150">
    <property type="entry name" value="C2 domain"/>
    <property type="match status" value="1"/>
</dbReference>
<dbReference type="InterPro" id="IPR052847">
    <property type="entry name" value="Ext_Synaptotagmin/KAHRP-like"/>
</dbReference>
<dbReference type="InterPro" id="IPR035892">
    <property type="entry name" value="C2_domain_sf"/>
</dbReference>
<dbReference type="SUPFAM" id="SSF49562">
    <property type="entry name" value="C2 domain (Calcium/lipid-binding domain, CaLB)"/>
    <property type="match status" value="1"/>
</dbReference>
<feature type="domain" description="SMP-LTD" evidence="9">
    <location>
        <begin position="136"/>
        <end position="332"/>
    </location>
</feature>
<dbReference type="PANTHER" id="PTHR47042:SF8">
    <property type="entry name" value="INTEGRAL MEMBRANE SINGLE C2 DOMAIN PROTEIN"/>
    <property type="match status" value="1"/>
</dbReference>
<dbReference type="AlphaFoldDB" id="A0A176VUA9"/>
<evidence type="ECO:0008006" key="12">
    <source>
        <dbReference type="Google" id="ProtNLM"/>
    </source>
</evidence>
<dbReference type="PANTHER" id="PTHR47042">
    <property type="entry name" value="C2 DOMAIN-CONTAINING PROTEIN-LIKE"/>
    <property type="match status" value="1"/>
</dbReference>
<dbReference type="CDD" id="cd21669">
    <property type="entry name" value="SMP_SF"/>
    <property type="match status" value="1"/>
</dbReference>